<gene>
    <name evidence="3" type="ORF">LMG3328_02176</name>
</gene>
<comment type="catalytic activity">
    <reaction evidence="1">
        <text>a beta-lactam + H2O = a substituted beta-amino acid</text>
        <dbReference type="Rhea" id="RHEA:20401"/>
        <dbReference type="ChEBI" id="CHEBI:15377"/>
        <dbReference type="ChEBI" id="CHEBI:35627"/>
        <dbReference type="ChEBI" id="CHEBI:140347"/>
        <dbReference type="EC" id="3.5.2.6"/>
    </reaction>
</comment>
<protein>
    <recommendedName>
        <fullName evidence="2">Beta-lactamase class A catalytic domain-containing protein</fullName>
    </recommendedName>
</protein>
<organism evidence="3 4">
    <name type="scientific">Achromobacter ruhlandii</name>
    <dbReference type="NCBI Taxonomy" id="72557"/>
    <lineage>
        <taxon>Bacteria</taxon>
        <taxon>Pseudomonadati</taxon>
        <taxon>Pseudomonadota</taxon>
        <taxon>Betaproteobacteria</taxon>
        <taxon>Burkholderiales</taxon>
        <taxon>Alcaligenaceae</taxon>
        <taxon>Achromobacter</taxon>
    </lineage>
</organism>
<dbReference type="InterPro" id="IPR000871">
    <property type="entry name" value="Beta-lactam_class-A"/>
</dbReference>
<dbReference type="InterPro" id="IPR012338">
    <property type="entry name" value="Beta-lactam/transpept-like"/>
</dbReference>
<dbReference type="SUPFAM" id="SSF56601">
    <property type="entry name" value="beta-lactamase/transpeptidase-like"/>
    <property type="match status" value="1"/>
</dbReference>
<dbReference type="GO" id="GO:0030655">
    <property type="term" value="P:beta-lactam antibiotic catabolic process"/>
    <property type="evidence" value="ECO:0007669"/>
    <property type="project" value="InterPro"/>
</dbReference>
<dbReference type="EMBL" id="CADILE010000005">
    <property type="protein sequence ID" value="CAB3858915.1"/>
    <property type="molecule type" value="Genomic_DNA"/>
</dbReference>
<dbReference type="Pfam" id="PF13354">
    <property type="entry name" value="Beta-lactamase2"/>
    <property type="match status" value="1"/>
</dbReference>
<name>A0A2M9H1M2_9BURK</name>
<dbReference type="GO" id="GO:0046677">
    <property type="term" value="P:response to antibiotic"/>
    <property type="evidence" value="ECO:0007669"/>
    <property type="project" value="InterPro"/>
</dbReference>
<evidence type="ECO:0000259" key="2">
    <source>
        <dbReference type="Pfam" id="PF13354"/>
    </source>
</evidence>
<sequence>MFPLGSQALDRDALRQHVDAALTPLLAATPARVSLSLRDLDGGVVLARQADRMQPSASIIKVPILLALLEAVAKGRYALEQPLALPACAERAGGTGILAQLPSVASLSLAELARLMIVLSDNVATNALIDLLGFDAINQWNQRANLEATCLQRRMMDAAAREAGRDNYTSAGDATAALCWMLRDGMLPPPLRTFALDLLANQRERAHFGAALPAPAHLASKAGQLPGLRHDAGILTVADRSVALAVLADGFTDWQTAQTLQGGEGATLLGQIARAVALGLKAQAHTLTRSPHVHQSGSHPAR</sequence>
<dbReference type="AlphaFoldDB" id="A0A2M9H1M2"/>
<dbReference type="Proteomes" id="UP000494122">
    <property type="component" value="Unassembled WGS sequence"/>
</dbReference>
<proteinExistence type="predicted"/>
<dbReference type="PANTHER" id="PTHR35333:SF4">
    <property type="entry name" value="SLR0121 PROTEIN"/>
    <property type="match status" value="1"/>
</dbReference>
<dbReference type="GO" id="GO:0008800">
    <property type="term" value="F:beta-lactamase activity"/>
    <property type="evidence" value="ECO:0007669"/>
    <property type="project" value="UniProtKB-EC"/>
</dbReference>
<evidence type="ECO:0000313" key="3">
    <source>
        <dbReference type="EMBL" id="CAB3858915.1"/>
    </source>
</evidence>
<dbReference type="PANTHER" id="PTHR35333">
    <property type="entry name" value="BETA-LACTAMASE"/>
    <property type="match status" value="1"/>
</dbReference>
<feature type="domain" description="Beta-lactamase class A catalytic" evidence="2">
    <location>
        <begin position="35"/>
        <end position="247"/>
    </location>
</feature>
<reference evidence="3 4" key="1">
    <citation type="submission" date="2020-04" db="EMBL/GenBank/DDBJ databases">
        <authorList>
            <person name="De Canck E."/>
        </authorList>
    </citation>
    <scope>NUCLEOTIDE SEQUENCE [LARGE SCALE GENOMIC DNA]</scope>
    <source>
        <strain evidence="3 4">LMG 3328</strain>
    </source>
</reference>
<accession>A0A2M9H1M2</accession>
<dbReference type="Gene3D" id="3.40.710.10">
    <property type="entry name" value="DD-peptidase/beta-lactamase superfamily"/>
    <property type="match status" value="1"/>
</dbReference>
<dbReference type="RefSeq" id="WP_100507642.1">
    <property type="nucleotide sequence ID" value="NZ_CADILE010000005.1"/>
</dbReference>
<evidence type="ECO:0000256" key="1">
    <source>
        <dbReference type="ARBA" id="ARBA00001526"/>
    </source>
</evidence>
<dbReference type="InterPro" id="IPR045155">
    <property type="entry name" value="Beta-lactam_cat"/>
</dbReference>
<evidence type="ECO:0000313" key="4">
    <source>
        <dbReference type="Proteomes" id="UP000494122"/>
    </source>
</evidence>